<keyword evidence="3" id="KW-1185">Reference proteome</keyword>
<dbReference type="AlphaFoldDB" id="A0AAD9JL97"/>
<dbReference type="PRINTS" id="PR00111">
    <property type="entry name" value="ABHYDROLASE"/>
</dbReference>
<accession>A0AAD9JL97</accession>
<sequence>MTMYKSYPQRRVMVLDSYMTYVDTRAGAETILFLHGNPAYSYSWRHVIPQLQGVARCVAVDLIGFGNSGHPDNGTYRFPEQYRYFEAWVQAVNLPKKVIIVGHDWGAAVGLLWASRNPNRIRGFVHMEGILSPFDSWDHVGPPQIRDYYRKFRTDKNWEDIVLDNNEILETSLVTMTIDKQLTNEELEEYRRPFYRLTESRKPTLALTLDIPVKGDGPDDVIALLNDAVAWAKHNSDFVPKLCICAEPGLFSAWIRNATKSWSNQTVTSVKGKHFPQEESPHDLGVSIMKFLKNL</sequence>
<dbReference type="InterPro" id="IPR000639">
    <property type="entry name" value="Epox_hydrolase-like"/>
</dbReference>
<evidence type="ECO:0000259" key="1">
    <source>
        <dbReference type="Pfam" id="PF00561"/>
    </source>
</evidence>
<dbReference type="GO" id="GO:0016020">
    <property type="term" value="C:membrane"/>
    <property type="evidence" value="ECO:0007669"/>
    <property type="project" value="TreeGrafter"/>
</dbReference>
<organism evidence="2 3">
    <name type="scientific">Paralvinella palmiformis</name>
    <dbReference type="NCBI Taxonomy" id="53620"/>
    <lineage>
        <taxon>Eukaryota</taxon>
        <taxon>Metazoa</taxon>
        <taxon>Spiralia</taxon>
        <taxon>Lophotrochozoa</taxon>
        <taxon>Annelida</taxon>
        <taxon>Polychaeta</taxon>
        <taxon>Sedentaria</taxon>
        <taxon>Canalipalpata</taxon>
        <taxon>Terebellida</taxon>
        <taxon>Terebelliformia</taxon>
        <taxon>Alvinellidae</taxon>
        <taxon>Paralvinella</taxon>
    </lineage>
</organism>
<reference evidence="2" key="1">
    <citation type="journal article" date="2023" name="Mol. Biol. Evol.">
        <title>Third-Generation Sequencing Reveals the Adaptive Role of the Epigenome in Three Deep-Sea Polychaetes.</title>
        <authorList>
            <person name="Perez M."/>
            <person name="Aroh O."/>
            <person name="Sun Y."/>
            <person name="Lan Y."/>
            <person name="Juniper S.K."/>
            <person name="Young C.R."/>
            <person name="Angers B."/>
            <person name="Qian P.Y."/>
        </authorList>
    </citation>
    <scope>NUCLEOTIDE SEQUENCE</scope>
    <source>
        <strain evidence="2">P08H-3</strain>
    </source>
</reference>
<dbReference type="Proteomes" id="UP001208570">
    <property type="component" value="Unassembled WGS sequence"/>
</dbReference>
<dbReference type="PRINTS" id="PR00412">
    <property type="entry name" value="EPOXHYDRLASE"/>
</dbReference>
<dbReference type="Pfam" id="PF00561">
    <property type="entry name" value="Abhydrolase_1"/>
    <property type="match status" value="1"/>
</dbReference>
<dbReference type="InterPro" id="IPR050266">
    <property type="entry name" value="AB_hydrolase_sf"/>
</dbReference>
<dbReference type="InterPro" id="IPR000073">
    <property type="entry name" value="AB_hydrolase_1"/>
</dbReference>
<protein>
    <recommendedName>
        <fullName evidence="1">AB hydrolase-1 domain-containing protein</fullName>
    </recommendedName>
</protein>
<gene>
    <name evidence="2" type="ORF">LSH36_247g02038</name>
</gene>
<feature type="domain" description="AB hydrolase-1" evidence="1">
    <location>
        <begin position="30"/>
        <end position="158"/>
    </location>
</feature>
<dbReference type="InterPro" id="IPR029058">
    <property type="entry name" value="AB_hydrolase_fold"/>
</dbReference>
<dbReference type="GO" id="GO:0046464">
    <property type="term" value="P:acylglycerol catabolic process"/>
    <property type="evidence" value="ECO:0007669"/>
    <property type="project" value="TreeGrafter"/>
</dbReference>
<evidence type="ECO:0000313" key="2">
    <source>
        <dbReference type="EMBL" id="KAK2155159.1"/>
    </source>
</evidence>
<dbReference type="SUPFAM" id="SSF53474">
    <property type="entry name" value="alpha/beta-Hydrolases"/>
    <property type="match status" value="1"/>
</dbReference>
<evidence type="ECO:0000313" key="3">
    <source>
        <dbReference type="Proteomes" id="UP001208570"/>
    </source>
</evidence>
<dbReference type="GO" id="GO:0047372">
    <property type="term" value="F:monoacylglycerol lipase activity"/>
    <property type="evidence" value="ECO:0007669"/>
    <property type="project" value="TreeGrafter"/>
</dbReference>
<comment type="caution">
    <text evidence="2">The sequence shown here is derived from an EMBL/GenBank/DDBJ whole genome shotgun (WGS) entry which is preliminary data.</text>
</comment>
<dbReference type="PANTHER" id="PTHR43798:SF33">
    <property type="entry name" value="HYDROLASE, PUTATIVE (AFU_ORTHOLOGUE AFUA_2G14860)-RELATED"/>
    <property type="match status" value="1"/>
</dbReference>
<dbReference type="EMBL" id="JAODUP010000247">
    <property type="protein sequence ID" value="KAK2155159.1"/>
    <property type="molecule type" value="Genomic_DNA"/>
</dbReference>
<dbReference type="PANTHER" id="PTHR43798">
    <property type="entry name" value="MONOACYLGLYCEROL LIPASE"/>
    <property type="match status" value="1"/>
</dbReference>
<proteinExistence type="predicted"/>
<name>A0AAD9JL97_9ANNE</name>
<dbReference type="Gene3D" id="3.40.50.1820">
    <property type="entry name" value="alpha/beta hydrolase"/>
    <property type="match status" value="1"/>
</dbReference>
<dbReference type="NCBIfam" id="NF002938">
    <property type="entry name" value="PRK03592.1"/>
    <property type="match status" value="1"/>
</dbReference>